<evidence type="ECO:0000256" key="1">
    <source>
        <dbReference type="ARBA" id="ARBA00006295"/>
    </source>
</evidence>
<organism evidence="4 5">
    <name type="scientific">Phormidium tenue NIES-30</name>
    <dbReference type="NCBI Taxonomy" id="549789"/>
    <lineage>
        <taxon>Bacteria</taxon>
        <taxon>Bacillati</taxon>
        <taxon>Cyanobacteriota</taxon>
        <taxon>Cyanophyceae</taxon>
        <taxon>Oscillatoriophycideae</taxon>
        <taxon>Oscillatoriales</taxon>
        <taxon>Oscillatoriaceae</taxon>
        <taxon>Phormidium</taxon>
    </lineage>
</organism>
<dbReference type="RefSeq" id="WP_073607890.1">
    <property type="nucleotide sequence ID" value="NZ_MRCG01000004.1"/>
</dbReference>
<dbReference type="SMART" id="SM00470">
    <property type="entry name" value="ParB"/>
    <property type="match status" value="1"/>
</dbReference>
<dbReference type="Gene3D" id="1.10.10.2830">
    <property type="match status" value="1"/>
</dbReference>
<dbReference type="InterPro" id="IPR004437">
    <property type="entry name" value="ParB/RepB/Spo0J"/>
</dbReference>
<name>A0A1U7J7S0_9CYAN</name>
<evidence type="ECO:0000256" key="2">
    <source>
        <dbReference type="SAM" id="MobiDB-lite"/>
    </source>
</evidence>
<sequence length="349" mass="38533">MKKKADTSSFSLAGRGILSTFVSGALAHHVAPSGVEQDDDEAQPLQAKAATPNTTTTDGDTRWLPVNTIQPGAFQPRQFFSEEGINNLATSFREQGFRGAVNVRPLKNGSWELIAGERRWRAAKLAGLTEVRCIVDEYTDEEALEFALIENLQREDLSKLEETEGILKLIEVKLGIPKERALAIIRTEGHSDKHGRSDVAPSAELGKIEAVLSSFGVELQTFRTKNLRTLTLPDDLKKAHLERGLSYSVALELLKIKDASKRKTLLEKTIKGKLSFREIRDRVKVVTGDSDEVSTIARVGEASLLAKRLTGMAKRLRSGLNLPEKSQKRKQLERLLGEIEVLLEEAGAT</sequence>
<evidence type="ECO:0000313" key="5">
    <source>
        <dbReference type="Proteomes" id="UP000185557"/>
    </source>
</evidence>
<dbReference type="GO" id="GO:0007059">
    <property type="term" value="P:chromosome segregation"/>
    <property type="evidence" value="ECO:0007669"/>
    <property type="project" value="TreeGrafter"/>
</dbReference>
<evidence type="ECO:0000313" key="4">
    <source>
        <dbReference type="EMBL" id="OKH49107.1"/>
    </source>
</evidence>
<dbReference type="InterPro" id="IPR041468">
    <property type="entry name" value="HTH_ParB/Spo0J"/>
</dbReference>
<dbReference type="GO" id="GO:0005694">
    <property type="term" value="C:chromosome"/>
    <property type="evidence" value="ECO:0007669"/>
    <property type="project" value="TreeGrafter"/>
</dbReference>
<proteinExistence type="inferred from homology"/>
<dbReference type="PANTHER" id="PTHR33375:SF7">
    <property type="entry name" value="CHROMOSOME 2-PARTITIONING PROTEIN PARB-RELATED"/>
    <property type="match status" value="1"/>
</dbReference>
<dbReference type="SUPFAM" id="SSF109709">
    <property type="entry name" value="KorB DNA-binding domain-like"/>
    <property type="match status" value="1"/>
</dbReference>
<feature type="region of interest" description="Disordered" evidence="2">
    <location>
        <begin position="32"/>
        <end position="63"/>
    </location>
</feature>
<gene>
    <name evidence="4" type="ORF">NIES30_08050</name>
</gene>
<comment type="caution">
    <text evidence="4">The sequence shown here is derived from an EMBL/GenBank/DDBJ whole genome shotgun (WGS) entry which is preliminary data.</text>
</comment>
<accession>A0A1U7J7S0</accession>
<dbReference type="SUPFAM" id="SSF110849">
    <property type="entry name" value="ParB/Sulfiredoxin"/>
    <property type="match status" value="1"/>
</dbReference>
<dbReference type="NCBIfam" id="TIGR00180">
    <property type="entry name" value="parB_part"/>
    <property type="match status" value="1"/>
</dbReference>
<dbReference type="STRING" id="549789.NIES30_08050"/>
<dbReference type="Pfam" id="PF02195">
    <property type="entry name" value="ParB_N"/>
    <property type="match status" value="1"/>
</dbReference>
<comment type="similarity">
    <text evidence="1">Belongs to the ParB family.</text>
</comment>
<reference evidence="4 5" key="1">
    <citation type="submission" date="2016-11" db="EMBL/GenBank/DDBJ databases">
        <title>Draft Genome Sequences of Nine Cyanobacterial Strains from Diverse Habitats.</title>
        <authorList>
            <person name="Zhu T."/>
            <person name="Hou S."/>
            <person name="Lu X."/>
            <person name="Hess W.R."/>
        </authorList>
    </citation>
    <scope>NUCLEOTIDE SEQUENCE [LARGE SCALE GENOMIC DNA]</scope>
    <source>
        <strain evidence="4 5">NIES-30</strain>
    </source>
</reference>
<protein>
    <submittedName>
        <fullName evidence="4">Chromosome partitioning protein ParB</fullName>
    </submittedName>
</protein>
<dbReference type="Proteomes" id="UP000185557">
    <property type="component" value="Unassembled WGS sequence"/>
</dbReference>
<dbReference type="InterPro" id="IPR036086">
    <property type="entry name" value="ParB/Sulfiredoxin_sf"/>
</dbReference>
<dbReference type="AlphaFoldDB" id="A0A1U7J7S0"/>
<evidence type="ECO:0000259" key="3">
    <source>
        <dbReference type="SMART" id="SM00470"/>
    </source>
</evidence>
<dbReference type="InterPro" id="IPR050336">
    <property type="entry name" value="Chromosome_partition/occlusion"/>
</dbReference>
<dbReference type="OrthoDB" id="9802051at2"/>
<dbReference type="CDD" id="cd16393">
    <property type="entry name" value="SPO0J_N"/>
    <property type="match status" value="1"/>
</dbReference>
<dbReference type="Gene3D" id="3.90.1530.30">
    <property type="match status" value="1"/>
</dbReference>
<feature type="domain" description="ParB-like N-terminal" evidence="3">
    <location>
        <begin position="62"/>
        <end position="152"/>
    </location>
</feature>
<dbReference type="GO" id="GO:0003677">
    <property type="term" value="F:DNA binding"/>
    <property type="evidence" value="ECO:0007669"/>
    <property type="project" value="InterPro"/>
</dbReference>
<dbReference type="PANTHER" id="PTHR33375">
    <property type="entry name" value="CHROMOSOME-PARTITIONING PROTEIN PARB-RELATED"/>
    <property type="match status" value="1"/>
</dbReference>
<dbReference type="EMBL" id="MRCG01000004">
    <property type="protein sequence ID" value="OKH49107.1"/>
    <property type="molecule type" value="Genomic_DNA"/>
</dbReference>
<keyword evidence="5" id="KW-1185">Reference proteome</keyword>
<dbReference type="InterPro" id="IPR003115">
    <property type="entry name" value="ParB_N"/>
</dbReference>
<dbReference type="Pfam" id="PF17762">
    <property type="entry name" value="HTH_ParB"/>
    <property type="match status" value="1"/>
</dbReference>